<dbReference type="SMART" id="SM00256">
    <property type="entry name" value="FBOX"/>
    <property type="match status" value="1"/>
</dbReference>
<dbReference type="InterPro" id="IPR032675">
    <property type="entry name" value="LRR_dom_sf"/>
</dbReference>
<evidence type="ECO:0000259" key="2">
    <source>
        <dbReference type="PROSITE" id="PS50181"/>
    </source>
</evidence>
<name>A0A6J1SB54_FRAOC</name>
<dbReference type="InterPro" id="IPR036047">
    <property type="entry name" value="F-box-like_dom_sf"/>
</dbReference>
<feature type="compositionally biased region" description="Acidic residues" evidence="1">
    <location>
        <begin position="56"/>
        <end position="68"/>
    </location>
</feature>
<keyword evidence="3" id="KW-1185">Reference proteome</keyword>
<accession>A0A6J1SB54</accession>
<dbReference type="PROSITE" id="PS50181">
    <property type="entry name" value="FBOX"/>
    <property type="match status" value="1"/>
</dbReference>
<reference evidence="4" key="1">
    <citation type="submission" date="2025-08" db="UniProtKB">
        <authorList>
            <consortium name="RefSeq"/>
        </authorList>
    </citation>
    <scope>IDENTIFICATION</scope>
    <source>
        <tissue evidence="4">Whole organism</tissue>
    </source>
</reference>
<feature type="region of interest" description="Disordered" evidence="1">
    <location>
        <begin position="45"/>
        <end position="82"/>
    </location>
</feature>
<dbReference type="Gene3D" id="3.80.10.10">
    <property type="entry name" value="Ribonuclease Inhibitor"/>
    <property type="match status" value="1"/>
</dbReference>
<dbReference type="Pfam" id="PF12937">
    <property type="entry name" value="F-box-like"/>
    <property type="match status" value="1"/>
</dbReference>
<evidence type="ECO:0000313" key="3">
    <source>
        <dbReference type="Proteomes" id="UP000504606"/>
    </source>
</evidence>
<organism evidence="3 4">
    <name type="scientific">Frankliniella occidentalis</name>
    <name type="common">Western flower thrips</name>
    <name type="synonym">Euthrips occidentalis</name>
    <dbReference type="NCBI Taxonomy" id="133901"/>
    <lineage>
        <taxon>Eukaryota</taxon>
        <taxon>Metazoa</taxon>
        <taxon>Ecdysozoa</taxon>
        <taxon>Arthropoda</taxon>
        <taxon>Hexapoda</taxon>
        <taxon>Insecta</taxon>
        <taxon>Pterygota</taxon>
        <taxon>Neoptera</taxon>
        <taxon>Paraneoptera</taxon>
        <taxon>Thysanoptera</taxon>
        <taxon>Terebrantia</taxon>
        <taxon>Thripoidea</taxon>
        <taxon>Thripidae</taxon>
        <taxon>Frankliniella</taxon>
    </lineage>
</organism>
<dbReference type="Proteomes" id="UP000504606">
    <property type="component" value="Unplaced"/>
</dbReference>
<proteinExistence type="predicted"/>
<protein>
    <submittedName>
        <fullName evidence="4">Uncharacterized protein LOC113204821</fullName>
    </submittedName>
</protein>
<evidence type="ECO:0000313" key="4">
    <source>
        <dbReference type="RefSeq" id="XP_026275931.1"/>
    </source>
</evidence>
<feature type="domain" description="F-box" evidence="2">
    <location>
        <begin position="282"/>
        <end position="328"/>
    </location>
</feature>
<dbReference type="SUPFAM" id="SSF81383">
    <property type="entry name" value="F-box domain"/>
    <property type="match status" value="1"/>
</dbReference>
<gene>
    <name evidence="4" type="primary">LOC113204821</name>
</gene>
<dbReference type="RefSeq" id="XP_026275931.1">
    <property type="nucleotide sequence ID" value="XM_026420146.2"/>
</dbReference>
<dbReference type="OrthoDB" id="10257471at2759"/>
<dbReference type="AlphaFoldDB" id="A0A6J1SB54"/>
<dbReference type="KEGG" id="foc:113204821"/>
<sequence>MDHLLDLFMARMAANEFYATDSESGDSEDIDGVDFEDDIASNCSVYGSTTSNEGDTHEEFDDLDDEDCGNNNDNSILDEMNDEHDYAGNDQEIDMDVNIDHQYEEEHNHVQAIPQVDGFLHFEQDYDNEYDPAIQNGYVNHEHDYAHDGQRDGVVVEVHPVNSQLQRTGAFSSINSILSTDSQNFPASEEIQLAKESAQVPPFQSCHYYRPSDSHPQIATAESTESSFSGHGVKRNNGMVCLDPVELKRVKNEECPPQAIGAEITIRTEEIAASEFLNDKQYPNMNSLSDDILLEIFSKLGVNSLINLAPVCKRWYELSKHKSLWLREDVVCDPYRVHQFLRHVRAAKYLRTVDVSDMHAAHGEVLLTLLNGPKNVRRFSCFCVAHPRVIVELLERYQDTLEELNISISDERLSYGEGGTFKDGVKPRPGYLLKLISEMKNLRVIRFTGTMPSIGHHQGRVNPKWYFGELESSELRLQAIAMKIENPREILVQKFIIPFLKSKIPFLKELRLTSDIWKNKDVQEIVRNCDKLEALVRFPIDSLHALENCKQQFFIDFILGSWIDFQKIQRDLIGYKGLSHIHEVSLRFCDQLYIKSDEQIPDTRLETFLPMLAGRLHSCKRVHIYRWDAAPPFVESVHSTCALAKFLFALRRTLEEVHISDAFRGGRHFPQLMKAIRESVPHLKSRGIAVNRLGNRGLLFSVRRKSDSIISNTGPLLLEHGRIEFANHGPN</sequence>
<dbReference type="GeneID" id="113204821"/>
<dbReference type="InterPro" id="IPR001810">
    <property type="entry name" value="F-box_dom"/>
</dbReference>
<evidence type="ECO:0000256" key="1">
    <source>
        <dbReference type="SAM" id="MobiDB-lite"/>
    </source>
</evidence>